<name>A0ACB7TDK8_HYAAI</name>
<evidence type="ECO:0000313" key="1">
    <source>
        <dbReference type="EMBL" id="KAH6945148.1"/>
    </source>
</evidence>
<organism evidence="1 2">
    <name type="scientific">Hyalomma asiaticum</name>
    <name type="common">Tick</name>
    <dbReference type="NCBI Taxonomy" id="266040"/>
    <lineage>
        <taxon>Eukaryota</taxon>
        <taxon>Metazoa</taxon>
        <taxon>Ecdysozoa</taxon>
        <taxon>Arthropoda</taxon>
        <taxon>Chelicerata</taxon>
        <taxon>Arachnida</taxon>
        <taxon>Acari</taxon>
        <taxon>Parasitiformes</taxon>
        <taxon>Ixodida</taxon>
        <taxon>Ixodoidea</taxon>
        <taxon>Ixodidae</taxon>
        <taxon>Hyalomminae</taxon>
        <taxon>Hyalomma</taxon>
    </lineage>
</organism>
<accession>A0ACB7TDK8</accession>
<proteinExistence type="predicted"/>
<evidence type="ECO:0000313" key="2">
    <source>
        <dbReference type="Proteomes" id="UP000821845"/>
    </source>
</evidence>
<comment type="caution">
    <text evidence="1">The sequence shown here is derived from an EMBL/GenBank/DDBJ whole genome shotgun (WGS) entry which is preliminary data.</text>
</comment>
<dbReference type="EMBL" id="CM023481">
    <property type="protein sequence ID" value="KAH6945148.1"/>
    <property type="molecule type" value="Genomic_DNA"/>
</dbReference>
<protein>
    <submittedName>
        <fullName evidence="1">Uncharacterized protein</fullName>
    </submittedName>
</protein>
<keyword evidence="2" id="KW-1185">Reference proteome</keyword>
<dbReference type="Proteomes" id="UP000821845">
    <property type="component" value="Chromosome 1"/>
</dbReference>
<gene>
    <name evidence="1" type="ORF">HPB50_007425</name>
</gene>
<sequence>MSDIKALEHPTLKVPYEILNKNLLEKLELLRRKSAESITEELEAAAACKRRVEHLKGFETGGEQWKRQRLDRMLVEHLLRAGYYGTAAKLAERSGLRDQTNMDLFLVSKEVEDSLASRDTSKCLAWCHDNKSKLRKLRSTLEFQLRQQEFVELVRRDRRLEAVRHARRHFGALEDEAQLAEAGLSALKTPQCYDENQRNPDCPVCSRALNCLARGLPYAHCSQSRLVCRISGQPLNEHNQPLVLPNGFVYGEQALRAVARRGRVTCPRSRDSFDLREAEKVYVMGRSQPDKHTTWVDKAKNQPKPGPPERRGRSPSRSEHVVNPRMLALEAENKQLRRDLAELKAAFESFKERAQGDRKEHGPLWGKAKRRALDPAEGQSESTAAVVAGQLEAAPSSVAGDMEDRWARMETTLSRMMDVLSSLEGRITVLERPKALAKGRHEMAAESQLHDPGPSREGSAAADVIKHKYVDWDLFRRIREEEASDDDDFAGLLARLQQAVERATKEIETQLAVPKMDSKLAHLLEAKNGLLNRWRRREARARAILRSVGSDAKAALFVDAAEYSTRRAFGVSVVDGKGQLVARASVCTDHVTVAEEIAIALALQAAEVPCVVYSDSRSAVRAFSGGLISQQAARLLRSGRRQARWAGGHHISWFPAHVEGIDGVNPNASAHTLARECTNRAGGGEAPGGNIDLRKDPLTTFHEITTNYKLSRRRFPLPNARLNRAQGITFRLLQTDTYLCPRTYRRIAPDFPEECPRCGLESCSLTHMLWQCPANVGSDFCDEDSSDTLVKNRCCKGPSFTC</sequence>
<reference evidence="1" key="1">
    <citation type="submission" date="2020-05" db="EMBL/GenBank/DDBJ databases">
        <title>Large-scale comparative analyses of tick genomes elucidate their genetic diversity and vector capacities.</title>
        <authorList>
            <person name="Jia N."/>
            <person name="Wang J."/>
            <person name="Shi W."/>
            <person name="Du L."/>
            <person name="Sun Y."/>
            <person name="Zhan W."/>
            <person name="Jiang J."/>
            <person name="Wang Q."/>
            <person name="Zhang B."/>
            <person name="Ji P."/>
            <person name="Sakyi L.B."/>
            <person name="Cui X."/>
            <person name="Yuan T."/>
            <person name="Jiang B."/>
            <person name="Yang W."/>
            <person name="Lam T.T.-Y."/>
            <person name="Chang Q."/>
            <person name="Ding S."/>
            <person name="Wang X."/>
            <person name="Zhu J."/>
            <person name="Ruan X."/>
            <person name="Zhao L."/>
            <person name="Wei J."/>
            <person name="Que T."/>
            <person name="Du C."/>
            <person name="Cheng J."/>
            <person name="Dai P."/>
            <person name="Han X."/>
            <person name="Huang E."/>
            <person name="Gao Y."/>
            <person name="Liu J."/>
            <person name="Shao H."/>
            <person name="Ye R."/>
            <person name="Li L."/>
            <person name="Wei W."/>
            <person name="Wang X."/>
            <person name="Wang C."/>
            <person name="Yang T."/>
            <person name="Huo Q."/>
            <person name="Li W."/>
            <person name="Guo W."/>
            <person name="Chen H."/>
            <person name="Zhou L."/>
            <person name="Ni X."/>
            <person name="Tian J."/>
            <person name="Zhou Y."/>
            <person name="Sheng Y."/>
            <person name="Liu T."/>
            <person name="Pan Y."/>
            <person name="Xia L."/>
            <person name="Li J."/>
            <person name="Zhao F."/>
            <person name="Cao W."/>
        </authorList>
    </citation>
    <scope>NUCLEOTIDE SEQUENCE</scope>
    <source>
        <strain evidence="1">Hyas-2018</strain>
    </source>
</reference>